<dbReference type="OrthoDB" id="10497532at2759"/>
<feature type="region of interest" description="Disordered" evidence="1">
    <location>
        <begin position="1"/>
        <end position="24"/>
    </location>
</feature>
<proteinExistence type="predicted"/>
<feature type="region of interest" description="Disordered" evidence="1">
    <location>
        <begin position="77"/>
        <end position="103"/>
    </location>
</feature>
<dbReference type="AlphaFoldDB" id="A0A139AHN6"/>
<accession>A0A139AHN6</accession>
<evidence type="ECO:0000313" key="3">
    <source>
        <dbReference type="Proteomes" id="UP000070544"/>
    </source>
</evidence>
<evidence type="ECO:0000313" key="2">
    <source>
        <dbReference type="EMBL" id="KXS16307.1"/>
    </source>
</evidence>
<name>A0A139AHN6_GONPJ</name>
<evidence type="ECO:0000256" key="1">
    <source>
        <dbReference type="SAM" id="MobiDB-lite"/>
    </source>
</evidence>
<gene>
    <name evidence="2" type="ORF">M427DRAFT_55737</name>
</gene>
<keyword evidence="3" id="KW-1185">Reference proteome</keyword>
<protein>
    <submittedName>
        <fullName evidence="2">Uncharacterized protein</fullName>
    </submittedName>
</protein>
<feature type="region of interest" description="Disordered" evidence="1">
    <location>
        <begin position="142"/>
        <end position="164"/>
    </location>
</feature>
<dbReference type="EMBL" id="KQ965754">
    <property type="protein sequence ID" value="KXS16307.1"/>
    <property type="molecule type" value="Genomic_DNA"/>
</dbReference>
<reference evidence="2 3" key="1">
    <citation type="journal article" date="2015" name="Genome Biol. Evol.">
        <title>Phylogenomic analyses indicate that early fungi evolved digesting cell walls of algal ancestors of land plants.</title>
        <authorList>
            <person name="Chang Y."/>
            <person name="Wang S."/>
            <person name="Sekimoto S."/>
            <person name="Aerts A.L."/>
            <person name="Choi C."/>
            <person name="Clum A."/>
            <person name="LaButti K.M."/>
            <person name="Lindquist E.A."/>
            <person name="Yee Ngan C."/>
            <person name="Ohm R.A."/>
            <person name="Salamov A.A."/>
            <person name="Grigoriev I.V."/>
            <person name="Spatafora J.W."/>
            <person name="Berbee M.L."/>
        </authorList>
    </citation>
    <scope>NUCLEOTIDE SEQUENCE [LARGE SCALE GENOMIC DNA]</scope>
    <source>
        <strain evidence="2 3">JEL478</strain>
    </source>
</reference>
<sequence length="164" mass="18749">MSYDSDPYSGRGYPNDTTEEKEGTWRKMVNAVKAAVVFQRRDLGRYTKRRETSQAAQEWKREANFLSRAVDEYSNGITPTLPPVGEECAPASSTRSLSDLKRTGTMLKSIRRKKKDEPQVVVVRSSEAYNRLEYVPTVTEEEYYRPAHKRRPSSYHAPTSPPIA</sequence>
<organism evidence="2 3">
    <name type="scientific">Gonapodya prolifera (strain JEL478)</name>
    <name type="common">Monoblepharis prolifera</name>
    <dbReference type="NCBI Taxonomy" id="1344416"/>
    <lineage>
        <taxon>Eukaryota</taxon>
        <taxon>Fungi</taxon>
        <taxon>Fungi incertae sedis</taxon>
        <taxon>Chytridiomycota</taxon>
        <taxon>Chytridiomycota incertae sedis</taxon>
        <taxon>Monoblepharidomycetes</taxon>
        <taxon>Monoblepharidales</taxon>
        <taxon>Gonapodyaceae</taxon>
        <taxon>Gonapodya</taxon>
    </lineage>
</organism>
<dbReference type="Proteomes" id="UP000070544">
    <property type="component" value="Unassembled WGS sequence"/>
</dbReference>